<feature type="region of interest" description="Disordered" evidence="2">
    <location>
        <begin position="752"/>
        <end position="772"/>
    </location>
</feature>
<dbReference type="Pfam" id="PF06458">
    <property type="entry name" value="MucBP"/>
    <property type="match status" value="2"/>
</dbReference>
<comment type="caution">
    <text evidence="5">The sequence shown here is derived from an EMBL/GenBank/DDBJ whole genome shotgun (WGS) entry which is preliminary data.</text>
</comment>
<dbReference type="RefSeq" id="WP_109990431.1">
    <property type="nucleotide sequence ID" value="NZ_CP029546.1"/>
</dbReference>
<reference evidence="5 6" key="1">
    <citation type="journal article" date="2018" name="Front. Microbiol.">
        <title>Conversion of Methionine to Cysteine in Lactobacillus paracasei Depends on the Highly Mobile cysK-ctl-cysE Gene Cluster.</title>
        <authorList>
            <person name="Wuthrich D."/>
            <person name="Irmler S."/>
            <person name="Berthoud H."/>
            <person name="Guggenbuhl B."/>
            <person name="Eugster E."/>
            <person name="Bruggmann R."/>
        </authorList>
    </citation>
    <scope>NUCLEOTIDE SEQUENCE [LARGE SCALE GENOMIC DNA]</scope>
    <source>
        <strain evidence="5 6">FAM18172</strain>
    </source>
</reference>
<dbReference type="Gene3D" id="3.10.20.320">
    <property type="entry name" value="Putative peptidoglycan bound protein (lpxtg motif)"/>
    <property type="match status" value="2"/>
</dbReference>
<dbReference type="InterPro" id="IPR013320">
    <property type="entry name" value="ConA-like_dom_sf"/>
</dbReference>
<dbReference type="AlphaFoldDB" id="A0A422M5Q5"/>
<protein>
    <recommendedName>
        <fullName evidence="7">Cell surface complex protein, CscC family</fullName>
    </recommendedName>
</protein>
<dbReference type="InterPro" id="IPR009459">
    <property type="entry name" value="MucBP_dom"/>
</dbReference>
<sequence>MKSFSKLLMILIISVLSLSLFPIQKTYGAADGFPVAPPASTLNASDYFTKSQADPKNFPNVSAFSKAYPQALIVTGSRETKSWQIGGMWSKSKIDLNSAFTYDTYHYFGSHPGVDADGMAFVLQNDPLTIGAYGSPGGGLGAYPWSTDGKNNMIKQYIRNALAVEMDNWWNGSGVADDRFDVNYPNTFGVGHLGVVRPGETPLTTKKSEDVGHLQYIQLNKPLSEGKFRHFVVKWTPSVTYQNGVRILGGDLQYYLDDDPTQGSTFHIKNVLDYFKSDKVYYGYTGASGANPTFQAVALIKTPQNAKPVTVKFTDSAGQQIADPVTIPGDPGNSWDASSRRPEWIQYQNNWYQYASKYTADTPDGKDSGQFSATTSYTVTYQYQLRQPPEDFVLQKAVRNDTAGETEFKTETNGQNGDGVTYQLQYTNLTGMGTGSIKDQLDPNTTYTDGSLQIADADTNNEFVTIDDTSFKTNGTIAFPYTIPNGQGFRVRFKAKIDRKDTAETILNKASVGTLFSNQTTIHLPATTGKVIFRYVDRASDMAKPTEIAPEVTVSGDVGKHVSEINADPIRPKAIDGYTVVDQATSSDLTNATFDQASVVDPVISKDDLVVTYRYEKQMLKLTVDPTLDFGQFDNKSVDRTYYIGENQSTTKQPLPFGVTVEDYYGTKGWQLSVQQDGQFKSTPKPNSQDPNLQVAQTLTDATLHLMNPKLKRTDATSNPTWAQEDTMDYQAPDDFSLNPTATSPTVLAQVKKSGHYRNDASTDKDPTGTLYDNSGYGTWRINFGDNDSGATSVGLPVPASTPRYQTRYHTTLTWNLSLLP</sequence>
<feature type="compositionally biased region" description="Basic and acidic residues" evidence="2">
    <location>
        <begin position="757"/>
        <end position="767"/>
    </location>
</feature>
<dbReference type="InterPro" id="IPR056573">
    <property type="entry name" value="Lectin_L-type_dom"/>
</dbReference>
<feature type="domain" description="MucBP" evidence="3">
    <location>
        <begin position="530"/>
        <end position="616"/>
    </location>
</feature>
<accession>A0A422M5Q5</accession>
<gene>
    <name evidence="5" type="ORF">FAM18172_02540</name>
</gene>
<dbReference type="EMBL" id="LKFU01000097">
    <property type="protein sequence ID" value="RND83004.1"/>
    <property type="molecule type" value="Genomic_DNA"/>
</dbReference>
<evidence type="ECO:0000259" key="3">
    <source>
        <dbReference type="Pfam" id="PF06458"/>
    </source>
</evidence>
<evidence type="ECO:0000256" key="2">
    <source>
        <dbReference type="SAM" id="MobiDB-lite"/>
    </source>
</evidence>
<evidence type="ECO:0008006" key="7">
    <source>
        <dbReference type="Google" id="ProtNLM"/>
    </source>
</evidence>
<dbReference type="Pfam" id="PF18483">
    <property type="entry name" value="Lectin_L-type_dom"/>
    <property type="match status" value="1"/>
</dbReference>
<dbReference type="SUPFAM" id="SSF49899">
    <property type="entry name" value="Concanavalin A-like lectins/glucanases"/>
    <property type="match status" value="1"/>
</dbReference>
<evidence type="ECO:0000256" key="1">
    <source>
        <dbReference type="ARBA" id="ARBA00022737"/>
    </source>
</evidence>
<name>A0A422M5Q5_LACPA</name>
<feature type="domain" description="WxL" evidence="4">
    <location>
        <begin position="618"/>
        <end position="821"/>
    </location>
</feature>
<dbReference type="Gene3D" id="2.60.120.200">
    <property type="match status" value="1"/>
</dbReference>
<evidence type="ECO:0000259" key="4">
    <source>
        <dbReference type="Pfam" id="PF13731"/>
    </source>
</evidence>
<evidence type="ECO:0000313" key="6">
    <source>
        <dbReference type="Proteomes" id="UP000285532"/>
    </source>
</evidence>
<dbReference type="Pfam" id="PF13731">
    <property type="entry name" value="WxL"/>
    <property type="match status" value="1"/>
</dbReference>
<organism evidence="5 6">
    <name type="scientific">Lacticaseibacillus paracasei</name>
    <name type="common">Lactobacillus paracasei</name>
    <dbReference type="NCBI Taxonomy" id="1597"/>
    <lineage>
        <taxon>Bacteria</taxon>
        <taxon>Bacillati</taxon>
        <taxon>Bacillota</taxon>
        <taxon>Bacilli</taxon>
        <taxon>Lactobacillales</taxon>
        <taxon>Lactobacillaceae</taxon>
        <taxon>Lacticaseibacillus</taxon>
    </lineage>
</organism>
<feature type="domain" description="MucBP" evidence="3">
    <location>
        <begin position="308"/>
        <end position="384"/>
    </location>
</feature>
<evidence type="ECO:0000313" key="5">
    <source>
        <dbReference type="EMBL" id="RND83004.1"/>
    </source>
</evidence>
<dbReference type="CDD" id="cd01951">
    <property type="entry name" value="lectin_L-type"/>
    <property type="match status" value="1"/>
</dbReference>
<keyword evidence="1" id="KW-0677">Repeat</keyword>
<proteinExistence type="predicted"/>
<dbReference type="InterPro" id="IPR027994">
    <property type="entry name" value="WxL_dom"/>
</dbReference>
<dbReference type="Proteomes" id="UP000285532">
    <property type="component" value="Unassembled WGS sequence"/>
</dbReference>